<dbReference type="SMART" id="SM01003">
    <property type="entry name" value="AlaDh_PNT_N"/>
    <property type="match status" value="1"/>
</dbReference>
<protein>
    <recommendedName>
        <fullName evidence="1">Alanine dehydrogenase/pyridine nucleotide transhydrogenase N-terminal domain-containing protein</fullName>
    </recommendedName>
</protein>
<comment type="caution">
    <text evidence="2">The sequence shown here is derived from an EMBL/GenBank/DDBJ whole genome shotgun (WGS) entry which is preliminary data.</text>
</comment>
<dbReference type="InterPro" id="IPR007886">
    <property type="entry name" value="AlaDH/PNT_N"/>
</dbReference>
<sequence length="86" mass="9113">MIIGVPKEIKDNEYRVALTPAGTTELINAGHKVFIQKSAGIGSGTAVIITIANVVGLGWQKRVFQATGWAPVGESKFLLGIHPVVM</sequence>
<reference evidence="2" key="1">
    <citation type="journal article" date="2014" name="Front. Microbiol.">
        <title>High frequency of phylogenetically diverse reductive dehalogenase-homologous genes in deep subseafloor sedimentary metagenomes.</title>
        <authorList>
            <person name="Kawai M."/>
            <person name="Futagami T."/>
            <person name="Toyoda A."/>
            <person name="Takaki Y."/>
            <person name="Nishi S."/>
            <person name="Hori S."/>
            <person name="Arai W."/>
            <person name="Tsubouchi T."/>
            <person name="Morono Y."/>
            <person name="Uchiyama I."/>
            <person name="Ito T."/>
            <person name="Fujiyama A."/>
            <person name="Inagaki F."/>
            <person name="Takami H."/>
        </authorList>
    </citation>
    <scope>NUCLEOTIDE SEQUENCE</scope>
    <source>
        <strain evidence="2">Expedition CK06-06</strain>
    </source>
</reference>
<dbReference type="GO" id="GO:0005886">
    <property type="term" value="C:plasma membrane"/>
    <property type="evidence" value="ECO:0007669"/>
    <property type="project" value="TreeGrafter"/>
</dbReference>
<evidence type="ECO:0000259" key="1">
    <source>
        <dbReference type="SMART" id="SM01003"/>
    </source>
</evidence>
<feature type="non-terminal residue" evidence="2">
    <location>
        <position position="86"/>
    </location>
</feature>
<dbReference type="PANTHER" id="PTHR42795:SF1">
    <property type="entry name" value="ALANINE DEHYDROGENASE"/>
    <property type="match status" value="1"/>
</dbReference>
<evidence type="ECO:0000313" key="2">
    <source>
        <dbReference type="EMBL" id="GAG68207.1"/>
    </source>
</evidence>
<gene>
    <name evidence="2" type="ORF">S01H4_01298</name>
</gene>
<dbReference type="GO" id="GO:0000286">
    <property type="term" value="F:alanine dehydrogenase activity"/>
    <property type="evidence" value="ECO:0007669"/>
    <property type="project" value="TreeGrafter"/>
</dbReference>
<dbReference type="GO" id="GO:0006524">
    <property type="term" value="P:alanine catabolic process"/>
    <property type="evidence" value="ECO:0007669"/>
    <property type="project" value="TreeGrafter"/>
</dbReference>
<dbReference type="Gene3D" id="3.40.50.720">
    <property type="entry name" value="NAD(P)-binding Rossmann-like Domain"/>
    <property type="match status" value="1"/>
</dbReference>
<accession>X1AEF3</accession>
<name>X1AEF3_9ZZZZ</name>
<dbReference type="PANTHER" id="PTHR42795">
    <property type="entry name" value="ALANINE DEHYDROGENASE"/>
    <property type="match status" value="1"/>
</dbReference>
<dbReference type="SUPFAM" id="SSF52283">
    <property type="entry name" value="Formate/glycerate dehydrogenase catalytic domain-like"/>
    <property type="match status" value="1"/>
</dbReference>
<feature type="domain" description="Alanine dehydrogenase/pyridine nucleotide transhydrogenase N-terminal" evidence="1">
    <location>
        <begin position="4"/>
        <end position="85"/>
    </location>
</feature>
<dbReference type="Pfam" id="PF05222">
    <property type="entry name" value="AlaDh_PNT_N"/>
    <property type="match status" value="1"/>
</dbReference>
<proteinExistence type="predicted"/>
<organism evidence="2">
    <name type="scientific">marine sediment metagenome</name>
    <dbReference type="NCBI Taxonomy" id="412755"/>
    <lineage>
        <taxon>unclassified sequences</taxon>
        <taxon>metagenomes</taxon>
        <taxon>ecological metagenomes</taxon>
    </lineage>
</organism>
<dbReference type="EMBL" id="BART01000229">
    <property type="protein sequence ID" value="GAG68207.1"/>
    <property type="molecule type" value="Genomic_DNA"/>
</dbReference>
<dbReference type="AlphaFoldDB" id="X1AEF3"/>